<feature type="active site" evidence="6">
    <location>
        <position position="103"/>
    </location>
</feature>
<dbReference type="Gene3D" id="3.90.120.10">
    <property type="entry name" value="DNA Methylase, subunit A, domain 2"/>
    <property type="match status" value="1"/>
</dbReference>
<keyword evidence="2 6" id="KW-0489">Methyltransferase</keyword>
<organism evidence="8 9">
    <name type="scientific">Crinalium epipsammum PCC 9333</name>
    <dbReference type="NCBI Taxonomy" id="1173022"/>
    <lineage>
        <taxon>Bacteria</taxon>
        <taxon>Bacillati</taxon>
        <taxon>Cyanobacteriota</taxon>
        <taxon>Cyanophyceae</taxon>
        <taxon>Gomontiellales</taxon>
        <taxon>Gomontiellaceae</taxon>
        <taxon>Crinalium</taxon>
    </lineage>
</organism>
<evidence type="ECO:0000256" key="4">
    <source>
        <dbReference type="ARBA" id="ARBA00022691"/>
    </source>
</evidence>
<dbReference type="STRING" id="1173022.Cri9333_3880"/>
<dbReference type="PRINTS" id="PR00105">
    <property type="entry name" value="C5METTRFRASE"/>
</dbReference>
<accession>K9W4G6</accession>
<dbReference type="NCBIfam" id="TIGR00675">
    <property type="entry name" value="dcm"/>
    <property type="match status" value="1"/>
</dbReference>
<dbReference type="Gene3D" id="3.40.50.150">
    <property type="entry name" value="Vaccinia Virus protein VP39"/>
    <property type="match status" value="1"/>
</dbReference>
<dbReference type="PANTHER" id="PTHR46098:SF1">
    <property type="entry name" value="TRNA (CYTOSINE(38)-C(5))-METHYLTRANSFERASE"/>
    <property type="match status" value="1"/>
</dbReference>
<dbReference type="Pfam" id="PF00145">
    <property type="entry name" value="DNA_methylase"/>
    <property type="match status" value="1"/>
</dbReference>
<dbReference type="GO" id="GO:0009307">
    <property type="term" value="P:DNA restriction-modification system"/>
    <property type="evidence" value="ECO:0007669"/>
    <property type="project" value="UniProtKB-KW"/>
</dbReference>
<dbReference type="PROSITE" id="PS51679">
    <property type="entry name" value="SAM_MT_C5"/>
    <property type="match status" value="1"/>
</dbReference>
<sequence>MMTATIANQLELFKPFKLINFGLINHNFTFVDLFSGIGGFRIPLEELGGKCLGYSEIDRESIEVYQTNFSSFINSDEIDLGDIRSLNELPFDEIDVMVGGVPCQPWSIAGKSLGFDDPRGKLWFDVIRLVEKNHPKSFIFENVKGLTEPRHRESFIYIIDQLKEIGYQVKHDVLNSYDFGLPQDRDRVFIVGIRKDLEDSSNFAFSKPASKEPKLYDFIQGIECRNLTKKKFSSEILFDGKIPASRGRFQQNDELNDFFTFADIRNGHTTIHSWDLIRTTQREKLICQTILKNRRKKIYGQKDGNPLKFEILEKLIPNLNEQEVEMLINKNILRYVQAQGYEFVNSKISSGINGVSKIFLPHSNVISTLTATGTRDFVARVSLECQEPNEYKKMFIREIYKKRRFKPISAQDYARLQGFPEWFVIANNENIAKKQFGNAVPVPIVRYLAKALLKIIL</sequence>
<dbReference type="Proteomes" id="UP000010472">
    <property type="component" value="Chromosome"/>
</dbReference>
<dbReference type="HOGENOM" id="CLU_006958_0_3_3"/>
<dbReference type="PATRIC" id="fig|1173022.3.peg.4181"/>
<dbReference type="EMBL" id="CP003620">
    <property type="protein sequence ID" value="AFZ14689.1"/>
    <property type="molecule type" value="Genomic_DNA"/>
</dbReference>
<evidence type="ECO:0000256" key="6">
    <source>
        <dbReference type="PROSITE-ProRule" id="PRU01016"/>
    </source>
</evidence>
<keyword evidence="3 6" id="KW-0808">Transferase</keyword>
<dbReference type="GO" id="GO:0003886">
    <property type="term" value="F:DNA (cytosine-5-)-methyltransferase activity"/>
    <property type="evidence" value="ECO:0007669"/>
    <property type="project" value="UniProtKB-EC"/>
</dbReference>
<keyword evidence="4 6" id="KW-0949">S-adenosyl-L-methionine</keyword>
<evidence type="ECO:0000256" key="3">
    <source>
        <dbReference type="ARBA" id="ARBA00022679"/>
    </source>
</evidence>
<dbReference type="InterPro" id="IPR001525">
    <property type="entry name" value="C5_MeTfrase"/>
</dbReference>
<evidence type="ECO:0000256" key="7">
    <source>
        <dbReference type="RuleBase" id="RU000416"/>
    </source>
</evidence>
<comment type="similarity">
    <text evidence="6 7">Belongs to the class I-like SAM-binding methyltransferase superfamily. C5-methyltransferase family.</text>
</comment>
<evidence type="ECO:0000313" key="9">
    <source>
        <dbReference type="Proteomes" id="UP000010472"/>
    </source>
</evidence>
<dbReference type="InterPro" id="IPR029063">
    <property type="entry name" value="SAM-dependent_MTases_sf"/>
</dbReference>
<evidence type="ECO:0000256" key="2">
    <source>
        <dbReference type="ARBA" id="ARBA00022603"/>
    </source>
</evidence>
<dbReference type="REBASE" id="58057">
    <property type="entry name" value="M.Cep9333ORF3880P"/>
</dbReference>
<evidence type="ECO:0000256" key="1">
    <source>
        <dbReference type="ARBA" id="ARBA00011975"/>
    </source>
</evidence>
<name>K9W4G6_9CYAN</name>
<keyword evidence="5" id="KW-0680">Restriction system</keyword>
<protein>
    <recommendedName>
        <fullName evidence="1">DNA (cytosine-5-)-methyltransferase</fullName>
        <ecNumber evidence="1">2.1.1.37</ecNumber>
    </recommendedName>
</protein>
<evidence type="ECO:0000313" key="8">
    <source>
        <dbReference type="EMBL" id="AFZ14689.1"/>
    </source>
</evidence>
<dbReference type="GO" id="GO:0032259">
    <property type="term" value="P:methylation"/>
    <property type="evidence" value="ECO:0007669"/>
    <property type="project" value="UniProtKB-KW"/>
</dbReference>
<proteinExistence type="inferred from homology"/>
<dbReference type="InterPro" id="IPR050750">
    <property type="entry name" value="C5-MTase"/>
</dbReference>
<dbReference type="EC" id="2.1.1.37" evidence="1"/>
<dbReference type="RefSeq" id="WP_015204789.1">
    <property type="nucleotide sequence ID" value="NC_019753.1"/>
</dbReference>
<keyword evidence="9" id="KW-1185">Reference proteome</keyword>
<dbReference type="PANTHER" id="PTHR46098">
    <property type="entry name" value="TRNA (CYTOSINE(38)-C(5))-METHYLTRANSFERASE"/>
    <property type="match status" value="1"/>
</dbReference>
<evidence type="ECO:0000256" key="5">
    <source>
        <dbReference type="ARBA" id="ARBA00022747"/>
    </source>
</evidence>
<reference evidence="8 9" key="1">
    <citation type="submission" date="2012-06" db="EMBL/GenBank/DDBJ databases">
        <title>Finished chromosome of genome of Crinalium epipsammum PCC 9333.</title>
        <authorList>
            <consortium name="US DOE Joint Genome Institute"/>
            <person name="Gugger M."/>
            <person name="Coursin T."/>
            <person name="Rippka R."/>
            <person name="Tandeau De Marsac N."/>
            <person name="Huntemann M."/>
            <person name="Wei C.-L."/>
            <person name="Han J."/>
            <person name="Detter J.C."/>
            <person name="Han C."/>
            <person name="Tapia R."/>
            <person name="Davenport K."/>
            <person name="Daligault H."/>
            <person name="Erkkila T."/>
            <person name="Gu W."/>
            <person name="Munk A.C.C."/>
            <person name="Teshima H."/>
            <person name="Xu Y."/>
            <person name="Chain P."/>
            <person name="Chen A."/>
            <person name="Krypides N."/>
            <person name="Mavromatis K."/>
            <person name="Markowitz V."/>
            <person name="Szeto E."/>
            <person name="Ivanova N."/>
            <person name="Mikhailova N."/>
            <person name="Ovchinnikova G."/>
            <person name="Pagani I."/>
            <person name="Pati A."/>
            <person name="Goodwin L."/>
            <person name="Peters L."/>
            <person name="Pitluck S."/>
            <person name="Woyke T."/>
            <person name="Kerfeld C."/>
        </authorList>
    </citation>
    <scope>NUCLEOTIDE SEQUENCE [LARGE SCALE GENOMIC DNA]</scope>
    <source>
        <strain evidence="8 9">PCC 9333</strain>
    </source>
</reference>
<dbReference type="AlphaFoldDB" id="K9W4G6"/>
<dbReference type="KEGG" id="cep:Cri9333_3880"/>
<dbReference type="OrthoDB" id="9813719at2"/>
<dbReference type="SUPFAM" id="SSF53335">
    <property type="entry name" value="S-adenosyl-L-methionine-dependent methyltransferases"/>
    <property type="match status" value="1"/>
</dbReference>
<dbReference type="eggNOG" id="COG0270">
    <property type="taxonomic scope" value="Bacteria"/>
</dbReference>
<gene>
    <name evidence="8" type="ORF">Cri9333_3880</name>
</gene>